<protein>
    <recommendedName>
        <fullName evidence="2">DUF7950 domain-containing protein</fullName>
    </recommendedName>
</protein>
<feature type="compositionally biased region" description="Basic residues" evidence="1">
    <location>
        <begin position="57"/>
        <end position="70"/>
    </location>
</feature>
<dbReference type="PANTHER" id="PTHR33595">
    <property type="entry name" value="VON WILLEBRAND FACTOR A DOMAIN PROTEIN"/>
    <property type="match status" value="1"/>
</dbReference>
<keyword evidence="4" id="KW-1185">Reference proteome</keyword>
<gene>
    <name evidence="3" type="ORF">SSX86_013745</name>
</gene>
<dbReference type="Proteomes" id="UP001408789">
    <property type="component" value="Unassembled WGS sequence"/>
</dbReference>
<feature type="domain" description="DUF7950" evidence="2">
    <location>
        <begin position="165"/>
        <end position="299"/>
    </location>
</feature>
<sequence>MNGKGGSCIAKYGEGMYGHMSKLDRIMLKFRPIAPKPVPAGSGSGGSTSDRFVKCERSKRKYVRVNKKKKDNNPKRRSDDEKVTVKATSSPPPAVTLPLLPETPDHRKENDTVTTRFSDLLSTIDQSTKCSYNNINNNKYYYSYNDMMTSAPAPEPQRLPVPQVVSYVSVENVTDTWVDSKLLGCTEEEIMTNMMNDTCPWFVSDGQDRVVWTNKAYRQIAGVGNLIGEGDMAVVLVGKDKWARSPVTYEAFSCKVKVTFRAVHSHRKSPSPTLTLPCDGWRMEGGSCAWRLDVKAALSLGR</sequence>
<proteinExistence type="predicted"/>
<dbReference type="InterPro" id="IPR057710">
    <property type="entry name" value="DUF7950"/>
</dbReference>
<dbReference type="Pfam" id="PF25821">
    <property type="entry name" value="DUF7950"/>
    <property type="match status" value="1"/>
</dbReference>
<comment type="caution">
    <text evidence="3">The sequence shown here is derived from an EMBL/GenBank/DDBJ whole genome shotgun (WGS) entry which is preliminary data.</text>
</comment>
<organism evidence="3 4">
    <name type="scientific">Deinandra increscens subsp. villosa</name>
    <dbReference type="NCBI Taxonomy" id="3103831"/>
    <lineage>
        <taxon>Eukaryota</taxon>
        <taxon>Viridiplantae</taxon>
        <taxon>Streptophyta</taxon>
        <taxon>Embryophyta</taxon>
        <taxon>Tracheophyta</taxon>
        <taxon>Spermatophyta</taxon>
        <taxon>Magnoliopsida</taxon>
        <taxon>eudicotyledons</taxon>
        <taxon>Gunneridae</taxon>
        <taxon>Pentapetalae</taxon>
        <taxon>asterids</taxon>
        <taxon>campanulids</taxon>
        <taxon>Asterales</taxon>
        <taxon>Asteraceae</taxon>
        <taxon>Asteroideae</taxon>
        <taxon>Heliantheae alliance</taxon>
        <taxon>Madieae</taxon>
        <taxon>Madiinae</taxon>
        <taxon>Deinandra</taxon>
    </lineage>
</organism>
<feature type="compositionally biased region" description="Basic and acidic residues" evidence="1">
    <location>
        <begin position="71"/>
        <end position="84"/>
    </location>
</feature>
<feature type="region of interest" description="Disordered" evidence="1">
    <location>
        <begin position="33"/>
        <end position="110"/>
    </location>
</feature>
<evidence type="ECO:0000313" key="4">
    <source>
        <dbReference type="Proteomes" id="UP001408789"/>
    </source>
</evidence>
<name>A0AAP0D4Q9_9ASTR</name>
<reference evidence="3 4" key="1">
    <citation type="submission" date="2024-04" db="EMBL/GenBank/DDBJ databases">
        <title>The reference genome of an endangered Asteraceae, Deinandra increscens subsp. villosa, native to the Central Coast of California.</title>
        <authorList>
            <person name="Guilliams M."/>
            <person name="Hasenstab-Lehman K."/>
            <person name="Meyer R."/>
            <person name="Mcevoy S."/>
        </authorList>
    </citation>
    <scope>NUCLEOTIDE SEQUENCE [LARGE SCALE GENOMIC DNA]</scope>
    <source>
        <tissue evidence="3">Leaf</tissue>
    </source>
</reference>
<evidence type="ECO:0000259" key="2">
    <source>
        <dbReference type="Pfam" id="PF25821"/>
    </source>
</evidence>
<evidence type="ECO:0000313" key="3">
    <source>
        <dbReference type="EMBL" id="KAK9066423.1"/>
    </source>
</evidence>
<evidence type="ECO:0000256" key="1">
    <source>
        <dbReference type="SAM" id="MobiDB-lite"/>
    </source>
</evidence>
<dbReference type="AlphaFoldDB" id="A0AAP0D4Q9"/>
<dbReference type="EMBL" id="JBCNJP010000015">
    <property type="protein sequence ID" value="KAK9066423.1"/>
    <property type="molecule type" value="Genomic_DNA"/>
</dbReference>
<dbReference type="PANTHER" id="PTHR33595:SF7">
    <property type="entry name" value="OS12G0242500 PROTEIN"/>
    <property type="match status" value="1"/>
</dbReference>
<accession>A0AAP0D4Q9</accession>